<gene>
    <name evidence="1" type="ORF">CDV28_1078</name>
</gene>
<dbReference type="Proteomes" id="UP000316238">
    <property type="component" value="Unassembled WGS sequence"/>
</dbReference>
<reference evidence="1" key="1">
    <citation type="submission" date="2017-07" db="EMBL/GenBank/DDBJ databases">
        <title>The cable genome - Insights into the physiology and evolution of filamentous bacteria capable of sulfide oxidation via long distance electron transfer.</title>
        <authorList>
            <person name="Thorup C."/>
            <person name="Bjerg J.T."/>
            <person name="Schreiber L."/>
            <person name="Nielsen L.P."/>
            <person name="Kjeldsen K.U."/>
            <person name="Boesen T."/>
            <person name="Boggild A."/>
            <person name="Meysman F."/>
            <person name="Geelhoed J."/>
            <person name="Schramm A."/>
        </authorList>
    </citation>
    <scope>NUCLEOTIDE SEQUENCE [LARGE SCALE GENOMIC DNA]</scope>
    <source>
        <strain evidence="1">GS</strain>
    </source>
</reference>
<keyword evidence="2" id="KW-1185">Reference proteome</keyword>
<name>A0A521G3A9_9BACT</name>
<evidence type="ECO:0008006" key="3">
    <source>
        <dbReference type="Google" id="ProtNLM"/>
    </source>
</evidence>
<accession>A0A521G3A9</accession>
<comment type="caution">
    <text evidence="1">The sequence shown here is derived from an EMBL/GenBank/DDBJ whole genome shotgun (WGS) entry which is preliminary data.</text>
</comment>
<organism evidence="1 2">
    <name type="scientific">Candidatus Electronema aureum</name>
    <dbReference type="NCBI Taxonomy" id="2005002"/>
    <lineage>
        <taxon>Bacteria</taxon>
        <taxon>Pseudomonadati</taxon>
        <taxon>Thermodesulfobacteriota</taxon>
        <taxon>Desulfobulbia</taxon>
        <taxon>Desulfobulbales</taxon>
        <taxon>Desulfobulbaceae</taxon>
        <taxon>Candidatus Electronema</taxon>
    </lineage>
</organism>
<dbReference type="EMBL" id="NQJD01000007">
    <property type="protein sequence ID" value="TAA75361.1"/>
    <property type="molecule type" value="Genomic_DNA"/>
</dbReference>
<sequence>MNIKRMLLGLAAIVGILSMNGCYYHPLPPPAAVVMPETQSYESYVVVPSAPSIRIAPSRRSYRHYDYRYAPRHYRTYRHDPYRNYRHYR</sequence>
<dbReference type="AlphaFoldDB" id="A0A521G3A9"/>
<proteinExistence type="predicted"/>
<evidence type="ECO:0000313" key="1">
    <source>
        <dbReference type="EMBL" id="TAA75361.1"/>
    </source>
</evidence>
<protein>
    <recommendedName>
        <fullName evidence="3">Lipoprotein</fullName>
    </recommendedName>
</protein>
<evidence type="ECO:0000313" key="2">
    <source>
        <dbReference type="Proteomes" id="UP000316238"/>
    </source>
</evidence>